<evidence type="ECO:0000256" key="1">
    <source>
        <dbReference type="ARBA" id="ARBA00004651"/>
    </source>
</evidence>
<keyword evidence="6" id="KW-0375">Hydrogen ion transport</keyword>
<feature type="transmembrane region" description="Helical" evidence="12">
    <location>
        <begin position="649"/>
        <end position="666"/>
    </location>
</feature>
<feature type="transmembrane region" description="Helical" evidence="12">
    <location>
        <begin position="686"/>
        <end position="703"/>
    </location>
</feature>
<keyword evidence="4" id="KW-1003">Cell membrane</keyword>
<evidence type="ECO:0000256" key="3">
    <source>
        <dbReference type="ARBA" id="ARBA00022448"/>
    </source>
</evidence>
<accession>A0A1I8AA25</accession>
<dbReference type="GO" id="GO:0005886">
    <property type="term" value="C:plasma membrane"/>
    <property type="evidence" value="ECO:0007669"/>
    <property type="project" value="UniProtKB-SubCell"/>
</dbReference>
<feature type="transmembrane region" description="Helical" evidence="12">
    <location>
        <begin position="336"/>
        <end position="354"/>
    </location>
</feature>
<name>A0A1I8AA25_9BILA</name>
<reference evidence="14" key="1">
    <citation type="submission" date="2016-11" db="UniProtKB">
        <authorList>
            <consortium name="WormBaseParasite"/>
        </authorList>
    </citation>
    <scope>IDENTIFICATION</scope>
</reference>
<feature type="region of interest" description="Disordered" evidence="11">
    <location>
        <begin position="68"/>
        <end position="87"/>
    </location>
</feature>
<evidence type="ECO:0000256" key="9">
    <source>
        <dbReference type="ARBA" id="ARBA00023136"/>
    </source>
</evidence>
<feature type="transmembrane region" description="Helical" evidence="12">
    <location>
        <begin position="571"/>
        <end position="595"/>
    </location>
</feature>
<feature type="transmembrane region" description="Helical" evidence="12">
    <location>
        <begin position="526"/>
        <end position="550"/>
    </location>
</feature>
<keyword evidence="8" id="KW-0406">Ion transport</keyword>
<keyword evidence="9 12" id="KW-0472">Membrane</keyword>
<dbReference type="PANTHER" id="PTHR21522:SF33">
    <property type="entry name" value="OTOPETRIN-2"/>
    <property type="match status" value="1"/>
</dbReference>
<feature type="transmembrane region" description="Helical" evidence="12">
    <location>
        <begin position="497"/>
        <end position="520"/>
    </location>
</feature>
<dbReference type="Proteomes" id="UP000095287">
    <property type="component" value="Unplaced"/>
</dbReference>
<dbReference type="WBParaSite" id="L893_g3477.t1">
    <property type="protein sequence ID" value="L893_g3477.t1"/>
    <property type="gene ID" value="L893_g3477"/>
</dbReference>
<comment type="similarity">
    <text evidence="2">Belongs to the otopetrin family.</text>
</comment>
<feature type="transmembrane region" description="Helical" evidence="12">
    <location>
        <begin position="226"/>
        <end position="249"/>
    </location>
</feature>
<evidence type="ECO:0000256" key="11">
    <source>
        <dbReference type="SAM" id="MobiDB-lite"/>
    </source>
</evidence>
<feature type="transmembrane region" description="Helical" evidence="12">
    <location>
        <begin position="301"/>
        <end position="324"/>
    </location>
</feature>
<keyword evidence="7 12" id="KW-1133">Transmembrane helix</keyword>
<dbReference type="AlphaFoldDB" id="A0A1I8AA25"/>
<evidence type="ECO:0000313" key="14">
    <source>
        <dbReference type="WBParaSite" id="L893_g3477.t1"/>
    </source>
</evidence>
<dbReference type="InterPro" id="IPR004878">
    <property type="entry name" value="Otopetrin"/>
</dbReference>
<evidence type="ECO:0000256" key="2">
    <source>
        <dbReference type="ARBA" id="ARBA00006513"/>
    </source>
</evidence>
<evidence type="ECO:0000256" key="6">
    <source>
        <dbReference type="ARBA" id="ARBA00022781"/>
    </source>
</evidence>
<evidence type="ECO:0000256" key="10">
    <source>
        <dbReference type="ARBA" id="ARBA00023303"/>
    </source>
</evidence>
<evidence type="ECO:0000256" key="8">
    <source>
        <dbReference type="ARBA" id="ARBA00023065"/>
    </source>
</evidence>
<evidence type="ECO:0000256" key="5">
    <source>
        <dbReference type="ARBA" id="ARBA00022692"/>
    </source>
</evidence>
<dbReference type="PANTHER" id="PTHR21522">
    <property type="entry name" value="PROTON CHANNEL OTOP"/>
    <property type="match status" value="1"/>
</dbReference>
<dbReference type="Pfam" id="PF03189">
    <property type="entry name" value="Otopetrin"/>
    <property type="match status" value="1"/>
</dbReference>
<organism evidence="13 14">
    <name type="scientific">Steinernema glaseri</name>
    <dbReference type="NCBI Taxonomy" id="37863"/>
    <lineage>
        <taxon>Eukaryota</taxon>
        <taxon>Metazoa</taxon>
        <taxon>Ecdysozoa</taxon>
        <taxon>Nematoda</taxon>
        <taxon>Chromadorea</taxon>
        <taxon>Rhabditida</taxon>
        <taxon>Tylenchina</taxon>
        <taxon>Panagrolaimomorpha</taxon>
        <taxon>Strongyloidoidea</taxon>
        <taxon>Steinernematidae</taxon>
        <taxon>Steinernema</taxon>
    </lineage>
</organism>
<evidence type="ECO:0000256" key="4">
    <source>
        <dbReference type="ARBA" id="ARBA00022475"/>
    </source>
</evidence>
<keyword evidence="5 12" id="KW-0812">Transmembrane</keyword>
<keyword evidence="10" id="KW-0407">Ion channel</keyword>
<protein>
    <submittedName>
        <fullName evidence="14">Otopetrin</fullName>
    </submittedName>
</protein>
<keyword evidence="13" id="KW-1185">Reference proteome</keyword>
<dbReference type="GO" id="GO:0015252">
    <property type="term" value="F:proton channel activity"/>
    <property type="evidence" value="ECO:0007669"/>
    <property type="project" value="InterPro"/>
</dbReference>
<comment type="subcellular location">
    <subcellularLocation>
        <location evidence="1">Cell membrane</location>
        <topology evidence="1">Multi-pass membrane protein</topology>
    </subcellularLocation>
</comment>
<feature type="transmembrane region" description="Helical" evidence="12">
    <location>
        <begin position="187"/>
        <end position="206"/>
    </location>
</feature>
<evidence type="ECO:0000256" key="12">
    <source>
        <dbReference type="SAM" id="Phobius"/>
    </source>
</evidence>
<keyword evidence="3" id="KW-0813">Transport</keyword>
<evidence type="ECO:0000313" key="13">
    <source>
        <dbReference type="Proteomes" id="UP000095287"/>
    </source>
</evidence>
<proteinExistence type="inferred from homology"/>
<sequence length="720" mass="81000">MAHYQTSSLPDISILGPLPCSTAIDSVSAETNMAYIPDRPCTERISEDQEPPFEVFDRPTLWRRLSEYSAPAQLPPPKASAKKRRNTYHPREDFTSAWLQLNNFKCEHNISAITENSEIDPEMGNDECDAEKRVEFKTISEGTDESEKHDFAERRDSAVSLDSAPDGCGDQEAQSLRWIDNSNAKNSVLVALSAFYALVLTIFALVLELSRLLSGTSKRLNEEKDFIFGMYMYGMSILFFLYLYAVLLLNPRWYKSVAKLKSFLYFHKSSSESEITCDGASTTGATVHRRVTHDSPSAGSLFLRLGSVVFGVIGIVYYSFSVFLCYSDSECDNVTALLDIGATVFVFTQMHFVFCNWKISITGSHFIARLGTMHLVAVNLWTWIRYVLIEEDIMEREIREIFNTDHHNHSPFGSSAEVTGRAPISHGSPHEERCEGAECILGSLAELMYTSIVEYSLIGAAVMFTVWKNIDHVRVPSVYVKRKHQIRVDCSKTTTGLFLGLAFLAATFTSMAVFYGYTLMNQNHTAAYVFGVTDIVQYVTAMVGCVYALWTMRQLRYNDGPHSSSANSQELLDKILLSLGMIGELIYSVAGLVGLTGDRAWQPLTVVLLFVHITRLTQVGLQSCLLYIAGKLRIQGDHELRTSQPGKQAITFLLIANIAMFLMNLFESEKAGVSETIVNFYGKKSWVFLVRSFSPLTIFYRFHSSVYFAEVWKNVYAWKG</sequence>
<evidence type="ECO:0000256" key="7">
    <source>
        <dbReference type="ARBA" id="ARBA00022989"/>
    </source>
</evidence>